<name>A0A2S3ZAM3_9MICO</name>
<keyword evidence="3" id="KW-1185">Reference proteome</keyword>
<dbReference type="AlphaFoldDB" id="A0A2S3ZAM3"/>
<gene>
    <name evidence="2" type="ORF">C3B61_17465</name>
</gene>
<proteinExistence type="predicted"/>
<dbReference type="Pfam" id="PF25056">
    <property type="entry name" value="DUF7793"/>
    <property type="match status" value="1"/>
</dbReference>
<comment type="caution">
    <text evidence="2">The sequence shown here is derived from an EMBL/GenBank/DDBJ whole genome shotgun (WGS) entry which is preliminary data.</text>
</comment>
<reference evidence="2 3" key="1">
    <citation type="submission" date="2018-01" db="EMBL/GenBank/DDBJ databases">
        <title>Cryobacterium sp. nov., from glaciers in China.</title>
        <authorList>
            <person name="Liu Q."/>
            <person name="Xin Y.-H."/>
        </authorList>
    </citation>
    <scope>NUCLEOTIDE SEQUENCE [LARGE SCALE GENOMIC DNA]</scope>
    <source>
        <strain evidence="2 3">TMN-42</strain>
    </source>
</reference>
<organism evidence="2 3">
    <name type="scientific">Cryobacterium zongtaii</name>
    <dbReference type="NCBI Taxonomy" id="1259217"/>
    <lineage>
        <taxon>Bacteria</taxon>
        <taxon>Bacillati</taxon>
        <taxon>Actinomycetota</taxon>
        <taxon>Actinomycetes</taxon>
        <taxon>Micrococcales</taxon>
        <taxon>Microbacteriaceae</taxon>
        <taxon>Cryobacterium</taxon>
    </lineage>
</organism>
<evidence type="ECO:0000313" key="3">
    <source>
        <dbReference type="Proteomes" id="UP000237340"/>
    </source>
</evidence>
<accession>A0A2S3ZAM3</accession>
<dbReference type="Proteomes" id="UP000237340">
    <property type="component" value="Unassembled WGS sequence"/>
</dbReference>
<dbReference type="Gene3D" id="3.40.970.30">
    <property type="entry name" value="yp_829618.1 like domains"/>
    <property type="match status" value="1"/>
</dbReference>
<dbReference type="RefSeq" id="WP_103461756.1">
    <property type="nucleotide sequence ID" value="NZ_PPXD01000026.1"/>
</dbReference>
<evidence type="ECO:0000313" key="2">
    <source>
        <dbReference type="EMBL" id="POH62628.1"/>
    </source>
</evidence>
<sequence length="123" mass="13211">MGPVAADGAKETLETVDGILHLRWQPGAHIQIEDAHLAMAKVNDACGNERRGMLVDMAAVGSVSREARSVWSIPCSASRIALLGKSPVDRVLANFFLGVHIPPCPTKFFTSRSEAMKWLTAGV</sequence>
<dbReference type="Gene3D" id="3.40.1680.10">
    <property type="entry name" value="yp_829618.1 domain like"/>
    <property type="match status" value="1"/>
</dbReference>
<feature type="domain" description="DUF7793" evidence="1">
    <location>
        <begin position="16"/>
        <end position="120"/>
    </location>
</feature>
<protein>
    <submittedName>
        <fullName evidence="2">STAS/SEC14 domain-containing protein</fullName>
    </submittedName>
</protein>
<dbReference type="InterPro" id="IPR056695">
    <property type="entry name" value="DUF7793"/>
</dbReference>
<dbReference type="EMBL" id="PPXD01000026">
    <property type="protein sequence ID" value="POH62628.1"/>
    <property type="molecule type" value="Genomic_DNA"/>
</dbReference>
<evidence type="ECO:0000259" key="1">
    <source>
        <dbReference type="Pfam" id="PF25056"/>
    </source>
</evidence>